<dbReference type="EMBL" id="JAPMOS010000001">
    <property type="protein sequence ID" value="KAJ4462915.1"/>
    <property type="molecule type" value="Genomic_DNA"/>
</dbReference>
<gene>
    <name evidence="2" type="ORF">PAPYR_129</name>
</gene>
<organism evidence="2 3">
    <name type="scientific">Paratrimastix pyriformis</name>
    <dbReference type="NCBI Taxonomy" id="342808"/>
    <lineage>
        <taxon>Eukaryota</taxon>
        <taxon>Metamonada</taxon>
        <taxon>Preaxostyla</taxon>
        <taxon>Paratrimastigidae</taxon>
        <taxon>Paratrimastix</taxon>
    </lineage>
</organism>
<proteinExistence type="predicted"/>
<evidence type="ECO:0000313" key="3">
    <source>
        <dbReference type="Proteomes" id="UP001141327"/>
    </source>
</evidence>
<accession>A0ABQ8V1F9</accession>
<name>A0ABQ8V1F9_9EUKA</name>
<feature type="compositionally biased region" description="Low complexity" evidence="1">
    <location>
        <begin position="280"/>
        <end position="297"/>
    </location>
</feature>
<protein>
    <submittedName>
        <fullName evidence="2">Uncharacterized protein</fullName>
    </submittedName>
</protein>
<keyword evidence="3" id="KW-1185">Reference proteome</keyword>
<evidence type="ECO:0000313" key="2">
    <source>
        <dbReference type="EMBL" id="KAJ4462915.1"/>
    </source>
</evidence>
<sequence length="408" mass="42120">MIGFSLPPPSARVAALQMVALQTPAAPAVVTDLMRLHAAPRHRPLAIPRSRCPPRLEQLARDPWWLVRASALVPMGLLLPHLLAHSSLGGAAGAAEVSATGSTLADRPEARLFRALDATLGGLRDLCLNTRIVAMNAAISALHQLAPLVPAGGPQTARDEPFALPAGVSPGSVAFQQLQQLTHTTGTTGPQRPAALITNLLAANLVEALASLPPALMADVLSSASHVMAVSDPPLLVGGWHSGEMATLATAILDRQAQGMPLPPLEVQILSSALLASVAQPAGGAPRPTPTGALQAAPLPPGTPTGTEGAVRRLWDRAVAPLMQALLAAETHQAAATAITGALRALPTLCLTMMTPFVEAMGTSFADPATSSDLRQSLVEFTTQIRQVPLCGAELAKYTAQLPAELRG</sequence>
<feature type="region of interest" description="Disordered" evidence="1">
    <location>
        <begin position="280"/>
        <end position="304"/>
    </location>
</feature>
<evidence type="ECO:0000256" key="1">
    <source>
        <dbReference type="SAM" id="MobiDB-lite"/>
    </source>
</evidence>
<reference evidence="2" key="1">
    <citation type="journal article" date="2022" name="bioRxiv">
        <title>Genomics of Preaxostyla Flagellates Illuminates Evolutionary Transitions and the Path Towards Mitochondrial Loss.</title>
        <authorList>
            <person name="Novak L.V.F."/>
            <person name="Treitli S.C."/>
            <person name="Pyrih J."/>
            <person name="Halakuc P."/>
            <person name="Pipaliya S.V."/>
            <person name="Vacek V."/>
            <person name="Brzon O."/>
            <person name="Soukal P."/>
            <person name="Eme L."/>
            <person name="Dacks J.B."/>
            <person name="Karnkowska A."/>
            <person name="Elias M."/>
            <person name="Hampl V."/>
        </authorList>
    </citation>
    <scope>NUCLEOTIDE SEQUENCE</scope>
    <source>
        <strain evidence="2">RCP-MX</strain>
    </source>
</reference>
<dbReference type="Proteomes" id="UP001141327">
    <property type="component" value="Unassembled WGS sequence"/>
</dbReference>
<comment type="caution">
    <text evidence="2">The sequence shown here is derived from an EMBL/GenBank/DDBJ whole genome shotgun (WGS) entry which is preliminary data.</text>
</comment>